<reference evidence="3" key="1">
    <citation type="journal article" date="2006" name="PLoS Biol.">
        <title>Macronuclear genome sequence of the ciliate Tetrahymena thermophila, a model eukaryote.</title>
        <authorList>
            <person name="Eisen J.A."/>
            <person name="Coyne R.S."/>
            <person name="Wu M."/>
            <person name="Wu D."/>
            <person name="Thiagarajan M."/>
            <person name="Wortman J.R."/>
            <person name="Badger J.H."/>
            <person name="Ren Q."/>
            <person name="Amedeo P."/>
            <person name="Jones K.M."/>
            <person name="Tallon L.J."/>
            <person name="Delcher A.L."/>
            <person name="Salzberg S.L."/>
            <person name="Silva J.C."/>
            <person name="Haas B.J."/>
            <person name="Majoros W.H."/>
            <person name="Farzad M."/>
            <person name="Carlton J.M."/>
            <person name="Smith R.K. Jr."/>
            <person name="Garg J."/>
            <person name="Pearlman R.E."/>
            <person name="Karrer K.M."/>
            <person name="Sun L."/>
            <person name="Manning G."/>
            <person name="Elde N.C."/>
            <person name="Turkewitz A.P."/>
            <person name="Asai D.J."/>
            <person name="Wilkes D.E."/>
            <person name="Wang Y."/>
            <person name="Cai H."/>
            <person name="Collins K."/>
            <person name="Stewart B.A."/>
            <person name="Lee S.R."/>
            <person name="Wilamowska K."/>
            <person name="Weinberg Z."/>
            <person name="Ruzzo W.L."/>
            <person name="Wloga D."/>
            <person name="Gaertig J."/>
            <person name="Frankel J."/>
            <person name="Tsao C.-C."/>
            <person name="Gorovsky M.A."/>
            <person name="Keeling P.J."/>
            <person name="Waller R.F."/>
            <person name="Patron N.J."/>
            <person name="Cherry J.M."/>
            <person name="Stover N.A."/>
            <person name="Krieger C.J."/>
            <person name="del Toro C."/>
            <person name="Ryder H.F."/>
            <person name="Williamson S.C."/>
            <person name="Barbeau R.A."/>
            <person name="Hamilton E.P."/>
            <person name="Orias E."/>
        </authorList>
    </citation>
    <scope>NUCLEOTIDE SEQUENCE [LARGE SCALE GENOMIC DNA]</scope>
    <source>
        <strain evidence="3">SB210</strain>
    </source>
</reference>
<dbReference type="AlphaFoldDB" id="Q23M91"/>
<feature type="compositionally biased region" description="Polar residues" evidence="1">
    <location>
        <begin position="512"/>
        <end position="536"/>
    </location>
</feature>
<feature type="compositionally biased region" description="Low complexity" evidence="1">
    <location>
        <begin position="381"/>
        <end position="404"/>
    </location>
</feature>
<keyword evidence="3" id="KW-1185">Reference proteome</keyword>
<feature type="region of interest" description="Disordered" evidence="1">
    <location>
        <begin position="365"/>
        <end position="404"/>
    </location>
</feature>
<dbReference type="EMBL" id="GG662662">
    <property type="protein sequence ID" value="EAR97622.1"/>
    <property type="molecule type" value="Genomic_DNA"/>
</dbReference>
<feature type="region of interest" description="Disordered" evidence="1">
    <location>
        <begin position="589"/>
        <end position="634"/>
    </location>
</feature>
<evidence type="ECO:0000313" key="2">
    <source>
        <dbReference type="EMBL" id="EAR97622.1"/>
    </source>
</evidence>
<organism evidence="2 3">
    <name type="scientific">Tetrahymena thermophila (strain SB210)</name>
    <dbReference type="NCBI Taxonomy" id="312017"/>
    <lineage>
        <taxon>Eukaryota</taxon>
        <taxon>Sar</taxon>
        <taxon>Alveolata</taxon>
        <taxon>Ciliophora</taxon>
        <taxon>Intramacronucleata</taxon>
        <taxon>Oligohymenophorea</taxon>
        <taxon>Hymenostomatida</taxon>
        <taxon>Tetrahymenina</taxon>
        <taxon>Tetrahymenidae</taxon>
        <taxon>Tetrahymena</taxon>
    </lineage>
</organism>
<proteinExistence type="predicted"/>
<accession>Q23M91</accession>
<sequence>MKPSQSSLFSNNSPWKDGIEPVFQTGQFAIAQQQQYAVMQNMNRYYPQMPIQYQMNPQLIKQRNSFQSQPSPLNRQLNNSQQQINKGNNAQKTSIYKEQFQQIFNQEQENVKSPYMNTSRSNFSNNNNNNTNNETGRSRRDPNQQFQAEAAKVVISIQNNLLGIIEGIQKNIVKSVNSNVNHQLKKQRYLIKKKHEQILQQMNDQEIVRGAKFPHVQSPSEKKQQKSYQKAERSYSAAGDSEPFRVSNKQDDFQKPITAEIQLKEKSQSQQSKSNNTQININQIQKVKEYSGDELSNKRDQPYSNRNQSKPDSSRSNTNQANNANTINNKQSNSQNNVSYENMNKTIKDEEVFIIEERKSVDYGTSNQTLKKNKSKETLGNQNQNNNSNNLSNNNSNNINNVSKNDINKQTVNRKYDQLFEDTSNADGLQQSAMKNEFLDDGNSLAYTLDDEISKASVFFGNNRDSIAFDQSKVKIGNASRNPSIIQQQQQNQAKNIFEDDEEVDLDDLDDINQSKQGNQRNSQGFHNINTQPASRQSQQQKLKNQNSHEKSPLSDQYGDELFEDLLDEDEIDGNFSNVKKQQTYLKNESNLNQNNKINVQQNYQNKQAKQPDNKGDEDDAYKYDSDEFDLDDF</sequence>
<feature type="region of interest" description="Disordered" evidence="1">
    <location>
        <begin position="115"/>
        <end position="145"/>
    </location>
</feature>
<feature type="compositionally biased region" description="Low complexity" evidence="1">
    <location>
        <begin position="117"/>
        <end position="135"/>
    </location>
</feature>
<feature type="compositionally biased region" description="Basic and acidic residues" evidence="1">
    <location>
        <begin position="286"/>
        <end position="301"/>
    </location>
</feature>
<dbReference type="Proteomes" id="UP000009168">
    <property type="component" value="Unassembled WGS sequence"/>
</dbReference>
<feature type="region of interest" description="Disordered" evidence="1">
    <location>
        <begin position="211"/>
        <end position="338"/>
    </location>
</feature>
<dbReference type="GeneID" id="7838564"/>
<evidence type="ECO:0000256" key="1">
    <source>
        <dbReference type="SAM" id="MobiDB-lite"/>
    </source>
</evidence>
<feature type="compositionally biased region" description="Low complexity" evidence="1">
    <location>
        <begin position="314"/>
        <end position="337"/>
    </location>
</feature>
<dbReference type="HOGENOM" id="CLU_431826_0_0_1"/>
<feature type="compositionally biased region" description="Basic and acidic residues" evidence="1">
    <location>
        <begin position="220"/>
        <end position="233"/>
    </location>
</feature>
<gene>
    <name evidence="2" type="ORF">TTHERM_01087740</name>
</gene>
<dbReference type="InParanoid" id="Q23M91"/>
<name>Q23M91_TETTS</name>
<feature type="region of interest" description="Disordered" evidence="1">
    <location>
        <begin position="512"/>
        <end position="556"/>
    </location>
</feature>
<feature type="compositionally biased region" description="Polar residues" evidence="1">
    <location>
        <begin position="302"/>
        <end position="311"/>
    </location>
</feature>
<dbReference type="RefSeq" id="XP_001017867.1">
    <property type="nucleotide sequence ID" value="XM_001017867.1"/>
</dbReference>
<evidence type="ECO:0000313" key="3">
    <source>
        <dbReference type="Proteomes" id="UP000009168"/>
    </source>
</evidence>
<feature type="compositionally biased region" description="Low complexity" evidence="1">
    <location>
        <begin position="537"/>
        <end position="546"/>
    </location>
</feature>
<dbReference type="KEGG" id="tet:TTHERM_01087740"/>
<feature type="compositionally biased region" description="Polar residues" evidence="1">
    <location>
        <begin position="589"/>
        <end position="609"/>
    </location>
</feature>
<feature type="compositionally biased region" description="Low complexity" evidence="1">
    <location>
        <begin position="268"/>
        <end position="285"/>
    </location>
</feature>
<protein>
    <submittedName>
        <fullName evidence="2">Uncharacterized protein</fullName>
    </submittedName>
</protein>
<feature type="compositionally biased region" description="Basic and acidic residues" evidence="1">
    <location>
        <begin position="610"/>
        <end position="626"/>
    </location>
</feature>